<dbReference type="CDD" id="cd18793">
    <property type="entry name" value="SF2_C_SNF"/>
    <property type="match status" value="1"/>
</dbReference>
<dbReference type="GO" id="GO:0006281">
    <property type="term" value="P:DNA repair"/>
    <property type="evidence" value="ECO:0007669"/>
    <property type="project" value="TreeGrafter"/>
</dbReference>
<dbReference type="PROSITE" id="PS51194">
    <property type="entry name" value="HELICASE_CTER"/>
    <property type="match status" value="1"/>
</dbReference>
<keyword evidence="3" id="KW-0067">ATP-binding</keyword>
<dbReference type="GO" id="GO:0005524">
    <property type="term" value="F:ATP binding"/>
    <property type="evidence" value="ECO:0007669"/>
    <property type="project" value="UniProtKB-KW"/>
</dbReference>
<dbReference type="Gene3D" id="3.40.50.10810">
    <property type="entry name" value="Tandem AAA-ATPase domain"/>
    <property type="match status" value="1"/>
</dbReference>
<dbReference type="Pfam" id="PF00271">
    <property type="entry name" value="Helicase_C"/>
    <property type="match status" value="1"/>
</dbReference>
<evidence type="ECO:0000256" key="2">
    <source>
        <dbReference type="ARBA" id="ARBA00022801"/>
    </source>
</evidence>
<reference evidence="6 7" key="1">
    <citation type="submission" date="2015-09" db="EMBL/GenBank/DDBJ databases">
        <title>Host preference determinants of Valsa canker pathogens revealed by comparative genomics.</title>
        <authorList>
            <person name="Yin Z."/>
            <person name="Huang L."/>
        </authorList>
    </citation>
    <scope>NUCLEOTIDE SEQUENCE [LARGE SCALE GENOMIC DNA]</scope>
    <source>
        <strain evidence="6 7">03-1</strain>
    </source>
</reference>
<evidence type="ECO:0000259" key="5">
    <source>
        <dbReference type="PROSITE" id="PS51194"/>
    </source>
</evidence>
<evidence type="ECO:0000256" key="4">
    <source>
        <dbReference type="SAM" id="MobiDB-lite"/>
    </source>
</evidence>
<dbReference type="InterPro" id="IPR000330">
    <property type="entry name" value="SNF2_N"/>
</dbReference>
<sequence length="295" mass="33167">MAKVSCIGWNGIELSSMKLTGYGTLPPNNSRRQQNFTPEEGGTPIQNKLEDLVSLARFLQLPPISSNQSFQDHILRPLLEPQADSKPLRAYMETYCLRRSEVCLSLPRSNDRPILLEFSSAERSIYDQVLDDTRRQIDGMTTLHVLALLLGRAGMSYLQVDGDTSYIDRSHRLRAFKENPNVRVLLMTIETGAVGLNLTVANHVHIVEPQWNPSVEEQAIARALRMGQTREVTVFRYVLQNTVEQNIVKLQKKKSGLANFALAGTDQNVTDTLQNGQDLETVLDLKPKKRPASEI</sequence>
<dbReference type="OrthoDB" id="448448at2759"/>
<dbReference type="InterPro" id="IPR027417">
    <property type="entry name" value="P-loop_NTPase"/>
</dbReference>
<evidence type="ECO:0000256" key="3">
    <source>
        <dbReference type="ARBA" id="ARBA00022840"/>
    </source>
</evidence>
<dbReference type="Proteomes" id="UP000283895">
    <property type="component" value="Unassembled WGS sequence"/>
</dbReference>
<comment type="caution">
    <text evidence="6">The sequence shown here is derived from an EMBL/GenBank/DDBJ whole genome shotgun (WGS) entry which is preliminary data.</text>
</comment>
<organism evidence="6 7">
    <name type="scientific">Cytospora schulzeri</name>
    <dbReference type="NCBI Taxonomy" id="448051"/>
    <lineage>
        <taxon>Eukaryota</taxon>
        <taxon>Fungi</taxon>
        <taxon>Dikarya</taxon>
        <taxon>Ascomycota</taxon>
        <taxon>Pezizomycotina</taxon>
        <taxon>Sordariomycetes</taxon>
        <taxon>Sordariomycetidae</taxon>
        <taxon>Diaporthales</taxon>
        <taxon>Cytosporaceae</taxon>
        <taxon>Cytospora</taxon>
    </lineage>
</organism>
<gene>
    <name evidence="6" type="ORF">VMCG_08825</name>
</gene>
<dbReference type="InterPro" id="IPR001650">
    <property type="entry name" value="Helicase_C-like"/>
</dbReference>
<dbReference type="InterPro" id="IPR050628">
    <property type="entry name" value="SNF2_RAD54_helicase_TF"/>
</dbReference>
<evidence type="ECO:0000256" key="1">
    <source>
        <dbReference type="ARBA" id="ARBA00022741"/>
    </source>
</evidence>
<dbReference type="SMART" id="SM00490">
    <property type="entry name" value="HELICc"/>
    <property type="match status" value="1"/>
</dbReference>
<dbReference type="GO" id="GO:0016787">
    <property type="term" value="F:hydrolase activity"/>
    <property type="evidence" value="ECO:0007669"/>
    <property type="project" value="UniProtKB-KW"/>
</dbReference>
<name>A0A423VRY1_9PEZI</name>
<feature type="domain" description="Helicase C-terminal" evidence="5">
    <location>
        <begin position="110"/>
        <end position="273"/>
    </location>
</feature>
<feature type="compositionally biased region" description="Polar residues" evidence="4">
    <location>
        <begin position="26"/>
        <end position="37"/>
    </location>
</feature>
<feature type="region of interest" description="Disordered" evidence="4">
    <location>
        <begin position="24"/>
        <end position="43"/>
    </location>
</feature>
<dbReference type="InterPro" id="IPR038718">
    <property type="entry name" value="SNF2-like_sf"/>
</dbReference>
<protein>
    <recommendedName>
        <fullName evidence="5">Helicase C-terminal domain-containing protein</fullName>
    </recommendedName>
</protein>
<dbReference type="PANTHER" id="PTHR45626">
    <property type="entry name" value="TRANSCRIPTION TERMINATION FACTOR 2-RELATED"/>
    <property type="match status" value="1"/>
</dbReference>
<dbReference type="STRING" id="356882.A0A423VRY1"/>
<evidence type="ECO:0000313" key="6">
    <source>
        <dbReference type="EMBL" id="ROV93846.1"/>
    </source>
</evidence>
<dbReference type="GO" id="GO:0008094">
    <property type="term" value="F:ATP-dependent activity, acting on DNA"/>
    <property type="evidence" value="ECO:0007669"/>
    <property type="project" value="TreeGrafter"/>
</dbReference>
<dbReference type="Pfam" id="PF00176">
    <property type="entry name" value="SNF2-rel_dom"/>
    <property type="match status" value="1"/>
</dbReference>
<keyword evidence="7" id="KW-1185">Reference proteome</keyword>
<evidence type="ECO:0000313" key="7">
    <source>
        <dbReference type="Proteomes" id="UP000283895"/>
    </source>
</evidence>
<dbReference type="InterPro" id="IPR049730">
    <property type="entry name" value="SNF2/RAD54-like_C"/>
</dbReference>
<dbReference type="PANTHER" id="PTHR45626:SF22">
    <property type="entry name" value="DNA REPAIR PROTEIN RAD5"/>
    <property type="match status" value="1"/>
</dbReference>
<proteinExistence type="predicted"/>
<dbReference type="EMBL" id="LKEA01000043">
    <property type="protein sequence ID" value="ROV93846.1"/>
    <property type="molecule type" value="Genomic_DNA"/>
</dbReference>
<dbReference type="GO" id="GO:0005634">
    <property type="term" value="C:nucleus"/>
    <property type="evidence" value="ECO:0007669"/>
    <property type="project" value="TreeGrafter"/>
</dbReference>
<dbReference type="Gene3D" id="3.40.50.300">
    <property type="entry name" value="P-loop containing nucleotide triphosphate hydrolases"/>
    <property type="match status" value="1"/>
</dbReference>
<keyword evidence="1" id="KW-0547">Nucleotide-binding</keyword>
<dbReference type="SUPFAM" id="SSF52540">
    <property type="entry name" value="P-loop containing nucleoside triphosphate hydrolases"/>
    <property type="match status" value="1"/>
</dbReference>
<accession>A0A423VRY1</accession>
<dbReference type="AlphaFoldDB" id="A0A423VRY1"/>
<keyword evidence="2" id="KW-0378">Hydrolase</keyword>